<protein>
    <recommendedName>
        <fullName evidence="5">DUF4013 domain-containing protein</fullName>
    </recommendedName>
</protein>
<dbReference type="RefSeq" id="WP_089695790.1">
    <property type="nucleotide sequence ID" value="NZ_FNHL01000002.1"/>
</dbReference>
<evidence type="ECO:0000256" key="1">
    <source>
        <dbReference type="SAM" id="MobiDB-lite"/>
    </source>
</evidence>
<feature type="transmembrane region" description="Helical" evidence="2">
    <location>
        <begin position="20"/>
        <end position="39"/>
    </location>
</feature>
<evidence type="ECO:0000313" key="3">
    <source>
        <dbReference type="EMBL" id="SDM37083.1"/>
    </source>
</evidence>
<organism evidence="3 4">
    <name type="scientific">Halogranum gelatinilyticum</name>
    <dbReference type="NCBI Taxonomy" id="660521"/>
    <lineage>
        <taxon>Archaea</taxon>
        <taxon>Methanobacteriati</taxon>
        <taxon>Methanobacteriota</taxon>
        <taxon>Stenosarchaea group</taxon>
        <taxon>Halobacteria</taxon>
        <taxon>Halobacteriales</taxon>
        <taxon>Haloferacaceae</taxon>
    </lineage>
</organism>
<feature type="region of interest" description="Disordered" evidence="1">
    <location>
        <begin position="280"/>
        <end position="333"/>
    </location>
</feature>
<evidence type="ECO:0008006" key="5">
    <source>
        <dbReference type="Google" id="ProtNLM"/>
    </source>
</evidence>
<dbReference type="EMBL" id="FNHL01000002">
    <property type="protein sequence ID" value="SDM37083.1"/>
    <property type="molecule type" value="Genomic_DNA"/>
</dbReference>
<keyword evidence="2" id="KW-0472">Membrane</keyword>
<reference evidence="4" key="1">
    <citation type="submission" date="2016-10" db="EMBL/GenBank/DDBJ databases">
        <authorList>
            <person name="Varghese N."/>
            <person name="Submissions S."/>
        </authorList>
    </citation>
    <scope>NUCLEOTIDE SEQUENCE [LARGE SCALE GENOMIC DNA]</scope>
    <source>
        <strain evidence="4">CGMCC 1.10119</strain>
    </source>
</reference>
<gene>
    <name evidence="3" type="ORF">SAMN04487949_1436</name>
</gene>
<accession>A0A1G9SNJ6</accession>
<feature type="transmembrane region" description="Helical" evidence="2">
    <location>
        <begin position="173"/>
        <end position="192"/>
    </location>
</feature>
<keyword evidence="2" id="KW-1133">Transmembrane helix</keyword>
<dbReference type="InterPro" id="IPR025098">
    <property type="entry name" value="DUF4013"/>
</dbReference>
<dbReference type="Pfam" id="PF13197">
    <property type="entry name" value="DUF4013"/>
    <property type="match status" value="1"/>
</dbReference>
<keyword evidence="2" id="KW-0812">Transmembrane</keyword>
<dbReference type="Proteomes" id="UP000199451">
    <property type="component" value="Unassembled WGS sequence"/>
</dbReference>
<feature type="region of interest" description="Disordered" evidence="1">
    <location>
        <begin position="236"/>
        <end position="256"/>
    </location>
</feature>
<feature type="transmembrane region" description="Helical" evidence="2">
    <location>
        <begin position="94"/>
        <end position="118"/>
    </location>
</feature>
<sequence>MLRDALAAPTRTQDAATTVFMGGVLTLVTLAAPVVWLLAVATTPLGLLLTPLFVVPPLVLRGYDVRVVRTGLAGDRATPSFVDWSRLVRDGVQATALGVVYALPLAGLLAVGGGSVLLLGSGVVSPNTAVGVGVALALVVAAVGTVGYGVLYLYLRPAAVAVFASEGRLRDALAVRTVLGVAGSGGYVKGWLLAVATLAVGIAVGLPTTATLVGVVVLFYARVVAGVLYGRGASDALATDDEQSSEESLDDRPPAEVAPAVQTGRTVAAVASEGHIASSVAVAGDGRGEEGASDADAESQRGDAVGDESADSTPSTPFRWVDTDGSGDGRDTE</sequence>
<evidence type="ECO:0000256" key="2">
    <source>
        <dbReference type="SAM" id="Phobius"/>
    </source>
</evidence>
<feature type="compositionally biased region" description="Acidic residues" evidence="1">
    <location>
        <begin position="238"/>
        <end position="249"/>
    </location>
</feature>
<feature type="transmembrane region" description="Helical" evidence="2">
    <location>
        <begin position="198"/>
        <end position="221"/>
    </location>
</feature>
<proteinExistence type="predicted"/>
<evidence type="ECO:0000313" key="4">
    <source>
        <dbReference type="Proteomes" id="UP000199451"/>
    </source>
</evidence>
<dbReference type="STRING" id="660521.SAMN04487949_1436"/>
<dbReference type="OrthoDB" id="331635at2157"/>
<feature type="transmembrane region" description="Helical" evidence="2">
    <location>
        <begin position="45"/>
        <end position="63"/>
    </location>
</feature>
<feature type="transmembrane region" description="Helical" evidence="2">
    <location>
        <begin position="130"/>
        <end position="153"/>
    </location>
</feature>
<name>A0A1G9SNJ6_9EURY</name>
<dbReference type="AlphaFoldDB" id="A0A1G9SNJ6"/>
<keyword evidence="4" id="KW-1185">Reference proteome</keyword>